<dbReference type="Pfam" id="PF12697">
    <property type="entry name" value="Abhydrolase_6"/>
    <property type="match status" value="1"/>
</dbReference>
<dbReference type="Proteomes" id="UP000193711">
    <property type="component" value="Unassembled WGS sequence"/>
</dbReference>
<dbReference type="RefSeq" id="WP_085474704.1">
    <property type="nucleotide sequence ID" value="NZ_FXBM01000001.1"/>
</dbReference>
<name>A0A1X7MVY7_9MICO</name>
<accession>A0A1X7MVY7</accession>
<dbReference type="InterPro" id="IPR000639">
    <property type="entry name" value="Epox_hydrolase-like"/>
</dbReference>
<gene>
    <name evidence="3" type="ORF">SAMN06295885_0141</name>
</gene>
<dbReference type="InterPro" id="IPR050266">
    <property type="entry name" value="AB_hydrolase_sf"/>
</dbReference>
<protein>
    <submittedName>
        <fullName evidence="3">Pimeloyl-ACP methyl ester carboxylesterase</fullName>
    </submittedName>
</protein>
<keyword evidence="1" id="KW-0378">Hydrolase</keyword>
<keyword evidence="4" id="KW-1185">Reference proteome</keyword>
<dbReference type="InterPro" id="IPR029058">
    <property type="entry name" value="AB_hydrolase_fold"/>
</dbReference>
<dbReference type="GO" id="GO:0016787">
    <property type="term" value="F:hydrolase activity"/>
    <property type="evidence" value="ECO:0007669"/>
    <property type="project" value="UniProtKB-KW"/>
</dbReference>
<dbReference type="PANTHER" id="PTHR43798">
    <property type="entry name" value="MONOACYLGLYCEROL LIPASE"/>
    <property type="match status" value="1"/>
</dbReference>
<organism evidence="3 4">
    <name type="scientific">Rathayibacter oskolensis</name>
    <dbReference type="NCBI Taxonomy" id="1891671"/>
    <lineage>
        <taxon>Bacteria</taxon>
        <taxon>Bacillati</taxon>
        <taxon>Actinomycetota</taxon>
        <taxon>Actinomycetes</taxon>
        <taxon>Micrococcales</taxon>
        <taxon>Microbacteriaceae</taxon>
        <taxon>Rathayibacter</taxon>
    </lineage>
</organism>
<dbReference type="PRINTS" id="PR00412">
    <property type="entry name" value="EPOXHYDRLASE"/>
</dbReference>
<reference evidence="4" key="1">
    <citation type="submission" date="2017-04" db="EMBL/GenBank/DDBJ databases">
        <authorList>
            <person name="Varghese N."/>
            <person name="Submissions S."/>
        </authorList>
    </citation>
    <scope>NUCLEOTIDE SEQUENCE [LARGE SCALE GENOMIC DNA]</scope>
    <source>
        <strain evidence="4">VKM Ac-2121</strain>
    </source>
</reference>
<dbReference type="EMBL" id="FXBM01000001">
    <property type="protein sequence ID" value="SMH28310.1"/>
    <property type="molecule type" value="Genomic_DNA"/>
</dbReference>
<evidence type="ECO:0000313" key="3">
    <source>
        <dbReference type="EMBL" id="SMH28310.1"/>
    </source>
</evidence>
<dbReference type="AlphaFoldDB" id="A0A1X7MVY7"/>
<dbReference type="Gene3D" id="3.40.50.1820">
    <property type="entry name" value="alpha/beta hydrolase"/>
    <property type="match status" value="1"/>
</dbReference>
<dbReference type="SUPFAM" id="SSF53474">
    <property type="entry name" value="alpha/beta-Hydrolases"/>
    <property type="match status" value="1"/>
</dbReference>
<evidence type="ECO:0000259" key="2">
    <source>
        <dbReference type="Pfam" id="PF12697"/>
    </source>
</evidence>
<proteinExistence type="predicted"/>
<sequence length="465" mass="49602">MPTSAAEAARPTLFALHGLGFGRQLFDPLMRELDGVVEVVALDLPGFGDERDSPENSLEQTVAFVVRRIRAHGSTRWMIAGHSMGGKVASLVASRTMSGRAGLFGLSGVVLLAASPLSPEPMDEEQRRTMLGWVDDGPLTEEQAHEYLEQNLGGDLPDELQRTAVAQLLRASPTAWRDWLETGSRIDSTAEAAVASLPALVVAGGADGDLGTDGQERTNRPLYPRSRMLTLDGAGHVLPFERPAEIAAAIRAFWEEEAGTAPVVPADAASTIASARTSTRVRSILSERALPDDPGYTPRALTPEQLGTLRAIADRVVPQDGPRIDLAARVDAQLAEGIGDGWRNAELPADPVAYALALDRLAGFETRTADEQDAELTALAAGRAPADDGAPADGPAGRLSPEQLSAWFEDCRVDLVRQWLAHPAIQARVGYDGYATGGDTALIPGFRLLGAGEREPWEPSTRSHR</sequence>
<evidence type="ECO:0000256" key="1">
    <source>
        <dbReference type="ARBA" id="ARBA00022801"/>
    </source>
</evidence>
<dbReference type="STRING" id="1891671.SAMN06295885_0141"/>
<dbReference type="PANTHER" id="PTHR43798:SF31">
    <property type="entry name" value="AB HYDROLASE SUPERFAMILY PROTEIN YCLE"/>
    <property type="match status" value="1"/>
</dbReference>
<feature type="domain" description="AB hydrolase-1" evidence="2">
    <location>
        <begin position="16"/>
        <end position="249"/>
    </location>
</feature>
<dbReference type="OrthoDB" id="63962at2"/>
<evidence type="ECO:0000313" key="4">
    <source>
        <dbReference type="Proteomes" id="UP000193711"/>
    </source>
</evidence>
<dbReference type="GO" id="GO:0016020">
    <property type="term" value="C:membrane"/>
    <property type="evidence" value="ECO:0007669"/>
    <property type="project" value="TreeGrafter"/>
</dbReference>
<dbReference type="InterPro" id="IPR000073">
    <property type="entry name" value="AB_hydrolase_1"/>
</dbReference>